<gene>
    <name evidence="2" type="ORF">HNR21_004127</name>
</gene>
<name>A0A7W3N0G0_9ACTN</name>
<dbReference type="Proteomes" id="UP000539313">
    <property type="component" value="Unassembled WGS sequence"/>
</dbReference>
<dbReference type="InterPro" id="IPR000415">
    <property type="entry name" value="Nitroreductase-like"/>
</dbReference>
<dbReference type="RefSeq" id="WP_182706466.1">
    <property type="nucleotide sequence ID" value="NZ_JACJII010000001.1"/>
</dbReference>
<dbReference type="EMBL" id="JACJII010000001">
    <property type="protein sequence ID" value="MBA9005245.1"/>
    <property type="molecule type" value="Genomic_DNA"/>
</dbReference>
<comment type="caution">
    <text evidence="2">The sequence shown here is derived from an EMBL/GenBank/DDBJ whole genome shotgun (WGS) entry which is preliminary data.</text>
</comment>
<dbReference type="PANTHER" id="PTHR23026">
    <property type="entry name" value="NADPH NITROREDUCTASE"/>
    <property type="match status" value="1"/>
</dbReference>
<accession>A0A7W3N0G0</accession>
<dbReference type="SUPFAM" id="SSF55469">
    <property type="entry name" value="FMN-dependent nitroreductase-like"/>
    <property type="match status" value="1"/>
</dbReference>
<evidence type="ECO:0000313" key="2">
    <source>
        <dbReference type="EMBL" id="MBA9005245.1"/>
    </source>
</evidence>
<sequence>MPETWVREHRRDADRFAEDARSAIETARWAPSVHNTQPWRFGVGDRRISVRGDADRRLEVADPAGREMLISCGAAIFTLGLALRGRGYAPRVRLLPDPDRPQLLAELTLDGPATGTTGEVGRLLEQVGLRSTHRGPFLPVPLPAGLLSLLREEARREGAVLHVVTGDHAVGALAALTQAAEHLERSDPGYDAEMTRWAPEPGSRRSDGVQDGSYPRQDERTEPHFAARGFARGQGWGSVPEAKAASGDLAVGTVALLTTRADGPEDWLRAGQALQRVLLRAQAEGNVSAAFHTQPLEIPELREVVRSRLCGGEHPQMLLRLGVAESERATVRRPADEVTDEDF</sequence>
<dbReference type="GO" id="GO:0016491">
    <property type="term" value="F:oxidoreductase activity"/>
    <property type="evidence" value="ECO:0007669"/>
    <property type="project" value="InterPro"/>
</dbReference>
<evidence type="ECO:0000256" key="1">
    <source>
        <dbReference type="SAM" id="MobiDB-lite"/>
    </source>
</evidence>
<dbReference type="AlphaFoldDB" id="A0A7W3N0G0"/>
<protein>
    <submittedName>
        <fullName evidence="2">Nitroreductase</fullName>
    </submittedName>
</protein>
<dbReference type="NCBIfam" id="NF047509">
    <property type="entry name" value="Rv3131_FMN_oxido"/>
    <property type="match status" value="1"/>
</dbReference>
<keyword evidence="3" id="KW-1185">Reference proteome</keyword>
<organism evidence="2 3">
    <name type="scientific">Thermomonospora cellulosilytica</name>
    <dbReference type="NCBI Taxonomy" id="1411118"/>
    <lineage>
        <taxon>Bacteria</taxon>
        <taxon>Bacillati</taxon>
        <taxon>Actinomycetota</taxon>
        <taxon>Actinomycetes</taxon>
        <taxon>Streptosporangiales</taxon>
        <taxon>Thermomonosporaceae</taxon>
        <taxon>Thermomonospora</taxon>
    </lineage>
</organism>
<proteinExistence type="predicted"/>
<evidence type="ECO:0000313" key="3">
    <source>
        <dbReference type="Proteomes" id="UP000539313"/>
    </source>
</evidence>
<reference evidence="2 3" key="1">
    <citation type="submission" date="2020-08" db="EMBL/GenBank/DDBJ databases">
        <title>Sequencing the genomes of 1000 actinobacteria strains.</title>
        <authorList>
            <person name="Klenk H.-P."/>
        </authorList>
    </citation>
    <scope>NUCLEOTIDE SEQUENCE [LARGE SCALE GENOMIC DNA]</scope>
    <source>
        <strain evidence="2 3">DSM 45823</strain>
    </source>
</reference>
<dbReference type="PANTHER" id="PTHR23026:SF123">
    <property type="entry name" value="NAD(P)H NITROREDUCTASE RV3131-RELATED"/>
    <property type="match status" value="1"/>
</dbReference>
<feature type="region of interest" description="Disordered" evidence="1">
    <location>
        <begin position="184"/>
        <end position="222"/>
    </location>
</feature>
<dbReference type="InterPro" id="IPR050627">
    <property type="entry name" value="Nitroreductase/BluB"/>
</dbReference>
<dbReference type="Gene3D" id="3.40.109.10">
    <property type="entry name" value="NADH Oxidase"/>
    <property type="match status" value="2"/>
</dbReference>